<dbReference type="Pfam" id="PF03343">
    <property type="entry name" value="SART-1"/>
    <property type="match status" value="1"/>
</dbReference>
<dbReference type="GO" id="GO:0045292">
    <property type="term" value="P:mRNA cis splicing, via spliceosome"/>
    <property type="evidence" value="ECO:0007669"/>
    <property type="project" value="TreeGrafter"/>
</dbReference>
<comment type="caution">
    <text evidence="6">The sequence shown here is derived from an EMBL/GenBank/DDBJ whole genome shotgun (WGS) entry which is preliminary data.</text>
</comment>
<evidence type="ECO:0000313" key="11">
    <source>
        <dbReference type="Proteomes" id="UP000324907"/>
    </source>
</evidence>
<evidence type="ECO:0000256" key="3">
    <source>
        <dbReference type="ARBA" id="ARBA00023242"/>
    </source>
</evidence>
<keyword evidence="10" id="KW-1185">Reference proteome</keyword>
<evidence type="ECO:0000256" key="4">
    <source>
        <dbReference type="SAM" id="MobiDB-lite"/>
    </source>
</evidence>
<comment type="subcellular location">
    <subcellularLocation>
        <location evidence="1">Nucleus</location>
    </subcellularLocation>
</comment>
<dbReference type="GO" id="GO:0000481">
    <property type="term" value="P:maturation of 5S rRNA"/>
    <property type="evidence" value="ECO:0007669"/>
    <property type="project" value="TreeGrafter"/>
</dbReference>
<organism evidence="6 12">
    <name type="scientific">Cafeteria roenbergensis</name>
    <name type="common">Marine flagellate</name>
    <dbReference type="NCBI Taxonomy" id="33653"/>
    <lineage>
        <taxon>Eukaryota</taxon>
        <taxon>Sar</taxon>
        <taxon>Stramenopiles</taxon>
        <taxon>Bigyra</taxon>
        <taxon>Opalozoa</taxon>
        <taxon>Bicosoecida</taxon>
        <taxon>Cafeteriaceae</taxon>
        <taxon>Cafeteria</taxon>
    </lineage>
</organism>
<dbReference type="PANTHER" id="PTHR14152">
    <property type="entry name" value="SQUAMOUS CELL CARCINOMA ANTIGEN RECOGNISED BY CYTOTOXIC T LYMPHOCYTES"/>
    <property type="match status" value="1"/>
</dbReference>
<dbReference type="GO" id="GO:0046540">
    <property type="term" value="C:U4/U6 x U5 tri-snRNP complex"/>
    <property type="evidence" value="ECO:0007669"/>
    <property type="project" value="TreeGrafter"/>
</dbReference>
<evidence type="ECO:0000313" key="9">
    <source>
        <dbReference type="Proteomes" id="UP000322899"/>
    </source>
</evidence>
<dbReference type="OrthoDB" id="5583at2759"/>
<evidence type="ECO:0000313" key="8">
    <source>
        <dbReference type="EMBL" id="KAA0176492.1"/>
    </source>
</evidence>
<feature type="region of interest" description="Disordered" evidence="4">
    <location>
        <begin position="98"/>
        <end position="124"/>
    </location>
</feature>
<comment type="similarity">
    <text evidence="2">Belongs to the SNU66/SART1 family.</text>
</comment>
<dbReference type="Proteomes" id="UP000325113">
    <property type="component" value="Unassembled WGS sequence"/>
</dbReference>
<name>A0A5A8DMK8_CAFRO</name>
<proteinExistence type="inferred from homology"/>
<evidence type="ECO:0000313" key="10">
    <source>
        <dbReference type="Proteomes" id="UP000323011"/>
    </source>
</evidence>
<evidence type="ECO:0000313" key="7">
    <source>
        <dbReference type="EMBL" id="KAA0170345.1"/>
    </source>
</evidence>
<dbReference type="EMBL" id="VLTN01000007">
    <property type="protein sequence ID" value="KAA0155335.1"/>
    <property type="molecule type" value="Genomic_DNA"/>
</dbReference>
<dbReference type="Proteomes" id="UP000322899">
    <property type="component" value="Unassembled WGS sequence"/>
</dbReference>
<accession>A0A5A8DMK8</accession>
<feature type="region of interest" description="Disordered" evidence="4">
    <location>
        <begin position="1"/>
        <end position="34"/>
    </location>
</feature>
<gene>
    <name evidence="8" type="ORF">FNF27_02188</name>
    <name evidence="7" type="ORF">FNF28_01572</name>
    <name evidence="5" type="ORF">FNF29_01710</name>
    <name evidence="6" type="ORF">FNF31_01400</name>
</gene>
<evidence type="ECO:0000313" key="5">
    <source>
        <dbReference type="EMBL" id="KAA0155335.1"/>
    </source>
</evidence>
<dbReference type="InterPro" id="IPR005011">
    <property type="entry name" value="SNU66/SART1"/>
</dbReference>
<dbReference type="EMBL" id="VLTO01000008">
    <property type="protein sequence ID" value="KAA0176492.1"/>
    <property type="molecule type" value="Genomic_DNA"/>
</dbReference>
<dbReference type="Proteomes" id="UP000323011">
    <property type="component" value="Unassembled WGS sequence"/>
</dbReference>
<dbReference type="AlphaFoldDB" id="A0A5A8DMK8"/>
<evidence type="ECO:0000256" key="2">
    <source>
        <dbReference type="ARBA" id="ARBA00006076"/>
    </source>
</evidence>
<feature type="compositionally biased region" description="Basic and acidic residues" evidence="4">
    <location>
        <begin position="18"/>
        <end position="34"/>
    </location>
</feature>
<keyword evidence="3" id="KW-0539">Nucleus</keyword>
<reference evidence="9 10" key="1">
    <citation type="submission" date="2019-07" db="EMBL/GenBank/DDBJ databases">
        <title>Genomes of Cafeteria roenbergensis.</title>
        <authorList>
            <person name="Fischer M.G."/>
            <person name="Hackl T."/>
            <person name="Roman M."/>
        </authorList>
    </citation>
    <scope>NUCLEOTIDE SEQUENCE [LARGE SCALE GENOMIC DNA]</scope>
    <source>
        <strain evidence="5 10">BVI</strain>
        <strain evidence="6 12">Cflag</strain>
        <strain evidence="8 9">E4-10P</strain>
        <strain evidence="7 11">RCC970-E3</strain>
    </source>
</reference>
<evidence type="ECO:0000313" key="6">
    <source>
        <dbReference type="EMBL" id="KAA0166622.1"/>
    </source>
</evidence>
<dbReference type="Proteomes" id="UP000324907">
    <property type="component" value="Unassembled WGS sequence"/>
</dbReference>
<sequence>MSAALHHIRSIGGTAPTSKRDAQVGRANDERTDLSEYEVTEGNGFAPFRLEYRDQFGQNQTKSEAYRTLSYRVHGRGPSNRRQEKVLRRFVDEQDRTAAAGSAHLKDLAPGSSKRSGQAYVKLG</sequence>
<dbReference type="EMBL" id="VLTL01000014">
    <property type="protein sequence ID" value="KAA0170345.1"/>
    <property type="molecule type" value="Genomic_DNA"/>
</dbReference>
<dbReference type="EMBL" id="VLTM01000008">
    <property type="protein sequence ID" value="KAA0166622.1"/>
    <property type="molecule type" value="Genomic_DNA"/>
</dbReference>
<dbReference type="PANTHER" id="PTHR14152:SF5">
    <property type="entry name" value="U4_U6.U5 TRI-SNRNP-ASSOCIATED PROTEIN 1"/>
    <property type="match status" value="1"/>
</dbReference>
<protein>
    <submittedName>
        <fullName evidence="6">Uncharacterized protein</fullName>
    </submittedName>
</protein>
<evidence type="ECO:0000256" key="1">
    <source>
        <dbReference type="ARBA" id="ARBA00004123"/>
    </source>
</evidence>
<evidence type="ECO:0000313" key="12">
    <source>
        <dbReference type="Proteomes" id="UP000325113"/>
    </source>
</evidence>